<feature type="domain" description="GTD-binding" evidence="6">
    <location>
        <begin position="62"/>
        <end position="160"/>
    </location>
</feature>
<evidence type="ECO:0000256" key="5">
    <source>
        <dbReference type="SAM" id="Phobius"/>
    </source>
</evidence>
<dbReference type="OrthoDB" id="1060521at2759"/>
<name>A0A8T3ARH7_DENNO</name>
<feature type="transmembrane region" description="Helical" evidence="5">
    <location>
        <begin position="363"/>
        <end position="380"/>
    </location>
</feature>
<dbReference type="SMR" id="A0A8T3ARH7"/>
<evidence type="ECO:0000256" key="1">
    <source>
        <dbReference type="ARBA" id="ARBA00004370"/>
    </source>
</evidence>
<evidence type="ECO:0000313" key="8">
    <source>
        <dbReference type="Proteomes" id="UP000829196"/>
    </source>
</evidence>
<dbReference type="PROSITE" id="PS51775">
    <property type="entry name" value="GTD_BINDING"/>
    <property type="match status" value="1"/>
</dbReference>
<reference evidence="7" key="1">
    <citation type="journal article" date="2022" name="Front. Genet.">
        <title>Chromosome-Scale Assembly of the Dendrobium nobile Genome Provides Insights Into the Molecular Mechanism of the Biosynthesis of the Medicinal Active Ingredient of Dendrobium.</title>
        <authorList>
            <person name="Xu Q."/>
            <person name="Niu S.-C."/>
            <person name="Li K.-L."/>
            <person name="Zheng P.-J."/>
            <person name="Zhang X.-J."/>
            <person name="Jia Y."/>
            <person name="Liu Y."/>
            <person name="Niu Y.-X."/>
            <person name="Yu L.-H."/>
            <person name="Chen D.-F."/>
            <person name="Zhang G.-Q."/>
        </authorList>
    </citation>
    <scope>NUCLEOTIDE SEQUENCE</scope>
    <source>
        <tissue evidence="7">Leaf</tissue>
    </source>
</reference>
<keyword evidence="8" id="KW-1185">Reference proteome</keyword>
<evidence type="ECO:0000313" key="7">
    <source>
        <dbReference type="EMBL" id="KAI0498909.1"/>
    </source>
</evidence>
<dbReference type="PANTHER" id="PTHR31422:SF0">
    <property type="entry name" value="MYOSIN-BINDING PROTEIN 7"/>
    <property type="match status" value="1"/>
</dbReference>
<keyword evidence="3 5" id="KW-1133">Transmembrane helix</keyword>
<keyword evidence="2 5" id="KW-0812">Transmembrane</keyword>
<evidence type="ECO:0000256" key="4">
    <source>
        <dbReference type="ARBA" id="ARBA00023136"/>
    </source>
</evidence>
<protein>
    <recommendedName>
        <fullName evidence="6">GTD-binding domain-containing protein</fullName>
    </recommendedName>
</protein>
<dbReference type="GO" id="GO:0080115">
    <property type="term" value="F:myosin XI tail binding"/>
    <property type="evidence" value="ECO:0007669"/>
    <property type="project" value="UniProtKB-ARBA"/>
</dbReference>
<dbReference type="Proteomes" id="UP000829196">
    <property type="component" value="Unassembled WGS sequence"/>
</dbReference>
<dbReference type="InterPro" id="IPR007656">
    <property type="entry name" value="GTD-bd"/>
</dbReference>
<organism evidence="7 8">
    <name type="scientific">Dendrobium nobile</name>
    <name type="common">Orchid</name>
    <dbReference type="NCBI Taxonomy" id="94219"/>
    <lineage>
        <taxon>Eukaryota</taxon>
        <taxon>Viridiplantae</taxon>
        <taxon>Streptophyta</taxon>
        <taxon>Embryophyta</taxon>
        <taxon>Tracheophyta</taxon>
        <taxon>Spermatophyta</taxon>
        <taxon>Magnoliopsida</taxon>
        <taxon>Liliopsida</taxon>
        <taxon>Asparagales</taxon>
        <taxon>Orchidaceae</taxon>
        <taxon>Epidendroideae</taxon>
        <taxon>Malaxideae</taxon>
        <taxon>Dendrobiinae</taxon>
        <taxon>Dendrobium</taxon>
    </lineage>
</organism>
<dbReference type="EMBL" id="JAGYWB010000014">
    <property type="protein sequence ID" value="KAI0498909.1"/>
    <property type="molecule type" value="Genomic_DNA"/>
</dbReference>
<dbReference type="PANTHER" id="PTHR31422">
    <property type="entry name" value="BNAANNG28530D PROTEIN"/>
    <property type="match status" value="1"/>
</dbReference>
<gene>
    <name evidence="7" type="ORF">KFK09_019807</name>
</gene>
<keyword evidence="4 5" id="KW-0472">Membrane</keyword>
<comment type="subcellular location">
    <subcellularLocation>
        <location evidence="1">Membrane</location>
    </subcellularLocation>
</comment>
<evidence type="ECO:0000259" key="6">
    <source>
        <dbReference type="PROSITE" id="PS51775"/>
    </source>
</evidence>
<comment type="caution">
    <text evidence="7">The sequence shown here is derived from an EMBL/GenBank/DDBJ whole genome shotgun (WGS) entry which is preliminary data.</text>
</comment>
<accession>A0A8T3ARH7</accession>
<dbReference type="GO" id="GO:0016020">
    <property type="term" value="C:membrane"/>
    <property type="evidence" value="ECO:0007669"/>
    <property type="project" value="UniProtKB-SubCell"/>
</dbReference>
<evidence type="ECO:0000256" key="3">
    <source>
        <dbReference type="ARBA" id="ARBA00022989"/>
    </source>
</evidence>
<sequence length="398" mass="44817">MDLDSNGGGSGRMPCDCSCRFCGSGSLASSRMGRSLKRKIEQVREEARCGQMVDLAHVEIEKEVAALREAMGSHQQSIQVLCSELEEERSAAATAASEAMSMILRLQREKADAQMDARQFKGFAEEKMAHDQQEIALLEDLLYKRNQAIESFSYEIQAYRHRLLSFGITPYLSELSPISINCEVSDFRENVTAFPNAEPENKYAFGSPSFRMELCKNELSAGVEYASDTCGGSKDDISDRVYTIDALNGVDGVEDDRRSMPRELVSKRDGIFEDTDEAEMRSLYLRLQALEADRESMRQAILSMGMGKAQVVLLKDIAQQLCEEVMPERRVVKKPPFVGSFPLISAIQWLASFFCWKKKSSRIKYTFGLSILIVGLMILLEKSQCRRQARCRRGDNNH</sequence>
<evidence type="ECO:0000256" key="2">
    <source>
        <dbReference type="ARBA" id="ARBA00022692"/>
    </source>
</evidence>
<proteinExistence type="predicted"/>
<dbReference type="AlphaFoldDB" id="A0A8T3ARH7"/>
<dbReference type="Pfam" id="PF04576">
    <property type="entry name" value="Zein-binding"/>
    <property type="match status" value="1"/>
</dbReference>